<name>A0AAV5QPA5_9ASCO</name>
<evidence type="ECO:0000256" key="9">
    <source>
        <dbReference type="SAM" id="Phobius"/>
    </source>
</evidence>
<dbReference type="PANTHER" id="PTHR12263">
    <property type="entry name" value="VACUOLAR ATP SYNTHASE SUBUNIT H"/>
    <property type="match status" value="1"/>
</dbReference>
<sequence length="72" mass="8443">MSGWTVIFNLVLVIVLSVVAWFFAPKQDRTVWRSSIILFLAMAYLMWAITYLCQLHPLVVPRRSDLRPEYAE</sequence>
<comment type="subcellular location">
    <subcellularLocation>
        <location evidence="1">Endomembrane system</location>
        <topology evidence="1">Multi-pass membrane protein</topology>
    </subcellularLocation>
</comment>
<evidence type="ECO:0000256" key="4">
    <source>
        <dbReference type="ARBA" id="ARBA00022692"/>
    </source>
</evidence>
<dbReference type="Proteomes" id="UP001360560">
    <property type="component" value="Unassembled WGS sequence"/>
</dbReference>
<evidence type="ECO:0000256" key="8">
    <source>
        <dbReference type="ARBA" id="ARBA00023136"/>
    </source>
</evidence>
<keyword evidence="7" id="KW-0406">Ion transport</keyword>
<dbReference type="GO" id="GO:0000220">
    <property type="term" value="C:vacuolar proton-transporting V-type ATPase, V0 domain"/>
    <property type="evidence" value="ECO:0007669"/>
    <property type="project" value="TreeGrafter"/>
</dbReference>
<keyword evidence="5" id="KW-0375">Hydrogen ion transport</keyword>
<keyword evidence="6 9" id="KW-1133">Transmembrane helix</keyword>
<organism evidence="10 11">
    <name type="scientific">Saccharomycopsis crataegensis</name>
    <dbReference type="NCBI Taxonomy" id="43959"/>
    <lineage>
        <taxon>Eukaryota</taxon>
        <taxon>Fungi</taxon>
        <taxon>Dikarya</taxon>
        <taxon>Ascomycota</taxon>
        <taxon>Saccharomycotina</taxon>
        <taxon>Saccharomycetes</taxon>
        <taxon>Saccharomycopsidaceae</taxon>
        <taxon>Saccharomycopsis</taxon>
    </lineage>
</organism>
<dbReference type="GO" id="GO:0046961">
    <property type="term" value="F:proton-transporting ATPase activity, rotational mechanism"/>
    <property type="evidence" value="ECO:0007669"/>
    <property type="project" value="InterPro"/>
</dbReference>
<dbReference type="InterPro" id="IPR008389">
    <property type="entry name" value="ATPase_V0-cplx_e1/e2_su"/>
</dbReference>
<evidence type="ECO:0000313" key="10">
    <source>
        <dbReference type="EMBL" id="GMM36693.1"/>
    </source>
</evidence>
<dbReference type="GeneID" id="90074668"/>
<protein>
    <submittedName>
        <fullName evidence="10">H(+)-transporting V0 sector ATPase subunit E</fullName>
    </submittedName>
</protein>
<dbReference type="AlphaFoldDB" id="A0AAV5QPA5"/>
<dbReference type="Pfam" id="PF05493">
    <property type="entry name" value="ATP_synt_H"/>
    <property type="match status" value="1"/>
</dbReference>
<comment type="similarity">
    <text evidence="2">Belongs to the V-ATPase e1/e2 subunit family.</text>
</comment>
<evidence type="ECO:0000256" key="6">
    <source>
        <dbReference type="ARBA" id="ARBA00022989"/>
    </source>
</evidence>
<reference evidence="10 11" key="1">
    <citation type="journal article" date="2023" name="Elife">
        <title>Identification of key yeast species and microbe-microbe interactions impacting larval growth of Drosophila in the wild.</title>
        <authorList>
            <person name="Mure A."/>
            <person name="Sugiura Y."/>
            <person name="Maeda R."/>
            <person name="Honda K."/>
            <person name="Sakurai N."/>
            <person name="Takahashi Y."/>
            <person name="Watada M."/>
            <person name="Katoh T."/>
            <person name="Gotoh A."/>
            <person name="Gotoh Y."/>
            <person name="Taniguchi I."/>
            <person name="Nakamura K."/>
            <person name="Hayashi T."/>
            <person name="Katayama T."/>
            <person name="Uemura T."/>
            <person name="Hattori Y."/>
        </authorList>
    </citation>
    <scope>NUCLEOTIDE SEQUENCE [LARGE SCALE GENOMIC DNA]</scope>
    <source>
        <strain evidence="10 11">SC-9</strain>
    </source>
</reference>
<keyword evidence="8 9" id="KW-0472">Membrane</keyword>
<evidence type="ECO:0000313" key="11">
    <source>
        <dbReference type="Proteomes" id="UP001360560"/>
    </source>
</evidence>
<feature type="transmembrane region" description="Helical" evidence="9">
    <location>
        <begin position="6"/>
        <end position="24"/>
    </location>
</feature>
<gene>
    <name evidence="10" type="ORF">DASC09_040180</name>
</gene>
<keyword evidence="4 9" id="KW-0812">Transmembrane</keyword>
<comment type="caution">
    <text evidence="10">The sequence shown here is derived from an EMBL/GenBank/DDBJ whole genome shotgun (WGS) entry which is preliminary data.</text>
</comment>
<keyword evidence="11" id="KW-1185">Reference proteome</keyword>
<feature type="transmembrane region" description="Helical" evidence="9">
    <location>
        <begin position="36"/>
        <end position="59"/>
    </location>
</feature>
<dbReference type="PANTHER" id="PTHR12263:SF0">
    <property type="entry name" value="V-TYPE PROTON ATPASE SUBUNIT"/>
    <property type="match status" value="1"/>
</dbReference>
<evidence type="ECO:0000256" key="1">
    <source>
        <dbReference type="ARBA" id="ARBA00004127"/>
    </source>
</evidence>
<dbReference type="EMBL" id="BTFZ01000011">
    <property type="protein sequence ID" value="GMM36693.1"/>
    <property type="molecule type" value="Genomic_DNA"/>
</dbReference>
<accession>A0AAV5QPA5</accession>
<evidence type="ECO:0000256" key="2">
    <source>
        <dbReference type="ARBA" id="ARBA00008328"/>
    </source>
</evidence>
<dbReference type="GO" id="GO:0007035">
    <property type="term" value="P:vacuolar acidification"/>
    <property type="evidence" value="ECO:0007669"/>
    <property type="project" value="TreeGrafter"/>
</dbReference>
<evidence type="ECO:0000256" key="7">
    <source>
        <dbReference type="ARBA" id="ARBA00023065"/>
    </source>
</evidence>
<dbReference type="GO" id="GO:0012505">
    <property type="term" value="C:endomembrane system"/>
    <property type="evidence" value="ECO:0007669"/>
    <property type="project" value="UniProtKB-SubCell"/>
</dbReference>
<evidence type="ECO:0000256" key="5">
    <source>
        <dbReference type="ARBA" id="ARBA00022781"/>
    </source>
</evidence>
<keyword evidence="3" id="KW-0813">Transport</keyword>
<proteinExistence type="inferred from homology"/>
<dbReference type="RefSeq" id="XP_064853689.1">
    <property type="nucleotide sequence ID" value="XM_064997617.1"/>
</dbReference>
<evidence type="ECO:0000256" key="3">
    <source>
        <dbReference type="ARBA" id="ARBA00022448"/>
    </source>
</evidence>